<feature type="coiled-coil region" evidence="8">
    <location>
        <begin position="18"/>
        <end position="45"/>
    </location>
</feature>
<evidence type="ECO:0000313" key="10">
    <source>
        <dbReference type="EMBL" id="KAF0737364.1"/>
    </source>
</evidence>
<evidence type="ECO:0000313" key="11">
    <source>
        <dbReference type="Proteomes" id="UP000481153"/>
    </source>
</evidence>
<protein>
    <recommendedName>
        <fullName evidence="3">Conserved oligomeric Golgi complex subunit 1</fullName>
    </recommendedName>
</protein>
<dbReference type="AlphaFoldDB" id="A0A6G0XBH5"/>
<dbReference type="Proteomes" id="UP000481153">
    <property type="component" value="Unassembled WGS sequence"/>
</dbReference>
<accession>A0A6G0XBH5</accession>
<sequence>MTPGAPLDIEAILQRLSVADAQKLLEKTRDEKEKKEKEMQAMGGSRYQDLIDAADQIVSMHEASKRLDTALGDMSALWEQMERAVDIAVEIPTVTSAPPPHLAPKNEESNDAVVNLIIGASERIWTALQDGDPLQALSIYKQVDGINVPDALTTELGFLALELDGLAAFPQRIVVCARRCLQVPKRTCSFYANALLVLAELQSESTTSSLHMDYFDGQAHAIDFVRKKKASERRVLFLVDSILSSLQHAEALFVAADSPLARRGFEASSSTFSCTQAACTAWSTSAFQHLRFDLKTFLDALPNVDAVAAFQDKIKTRLAAPLSPLVALSAVCQAIQVPVQLSASLWEIVAKDLVASKTQNLIGDAFDAAAAQFKATMHRDDASADAFVAQLDAIQMQVADPSARHIFTDECTRVFVEIISILSDLLTDKTASTHLHLAPLCLAIAASMPRLFPSSAAPLSAPIVKQSDVRAAFTAHATEADGRLMPQSSLAPLFETLHVPLPSSLLTDHLTSLSFHHVYFLSVVQTQGGAATGPVFEDLSRAFCRDWAAQLVKSHAQPLHDALASRYFGYSNEVWRSVYHACWTQTSPPADEDDEDEQANPTLVWLPWCASPEVSHLLFGVTVATSAASTAAMEPCNLKMHVRDCLMEWIVKYIHEVLECLAAAKTSKSPLAFGEACALQCVFDLYFVRVVVGETAFLRFGWGDQFAEMEPLLAWIDPVEWELYGPALVHLVTRQFHMTRLLYAIFLKDETPLQGIGTFVPDASLSMLQVAAPVPRFSLLPVPQPVKRPAVAPRLPPPVHVKEDDSAKPPPTRQTSIHHILSTSLLTTTATAAASATAAKGMSLLSSASSYLRE</sequence>
<name>A0A6G0XBH5_9STRA</name>
<dbReference type="GO" id="GO:0000139">
    <property type="term" value="C:Golgi membrane"/>
    <property type="evidence" value="ECO:0007669"/>
    <property type="project" value="UniProtKB-SubCell"/>
</dbReference>
<comment type="similarity">
    <text evidence="2">Belongs to the COG1 family.</text>
</comment>
<evidence type="ECO:0000256" key="7">
    <source>
        <dbReference type="ARBA" id="ARBA00023136"/>
    </source>
</evidence>
<dbReference type="GO" id="GO:0006891">
    <property type="term" value="P:intra-Golgi vesicle-mediated transport"/>
    <property type="evidence" value="ECO:0007669"/>
    <property type="project" value="InterPro"/>
</dbReference>
<evidence type="ECO:0000256" key="3">
    <source>
        <dbReference type="ARBA" id="ARBA00020978"/>
    </source>
</evidence>
<dbReference type="PANTHER" id="PTHR31658">
    <property type="entry name" value="CONSERVED OLIGOMERIC GOLGI COMPLEX SUBUNIT 1"/>
    <property type="match status" value="1"/>
</dbReference>
<reference evidence="10 11" key="1">
    <citation type="submission" date="2019-07" db="EMBL/GenBank/DDBJ databases">
        <title>Genomics analysis of Aphanomyces spp. identifies a new class of oomycete effector associated with host adaptation.</title>
        <authorList>
            <person name="Gaulin E."/>
        </authorList>
    </citation>
    <scope>NUCLEOTIDE SEQUENCE [LARGE SCALE GENOMIC DNA]</scope>
    <source>
        <strain evidence="10 11">ATCC 201684</strain>
    </source>
</reference>
<dbReference type="Pfam" id="PF08700">
    <property type="entry name" value="VPS51_Exo84_N"/>
    <property type="match status" value="1"/>
</dbReference>
<gene>
    <name evidence="10" type="ORF">Ae201684_006532</name>
</gene>
<keyword evidence="4" id="KW-0813">Transport</keyword>
<evidence type="ECO:0000256" key="5">
    <source>
        <dbReference type="ARBA" id="ARBA00022927"/>
    </source>
</evidence>
<dbReference type="InterPro" id="IPR033370">
    <property type="entry name" value="COG1"/>
</dbReference>
<dbReference type="GO" id="GO:0015031">
    <property type="term" value="P:protein transport"/>
    <property type="evidence" value="ECO:0007669"/>
    <property type="project" value="UniProtKB-KW"/>
</dbReference>
<organism evidence="10 11">
    <name type="scientific">Aphanomyces euteiches</name>
    <dbReference type="NCBI Taxonomy" id="100861"/>
    <lineage>
        <taxon>Eukaryota</taxon>
        <taxon>Sar</taxon>
        <taxon>Stramenopiles</taxon>
        <taxon>Oomycota</taxon>
        <taxon>Saprolegniomycetes</taxon>
        <taxon>Saprolegniales</taxon>
        <taxon>Verrucalvaceae</taxon>
        <taxon>Aphanomyces</taxon>
    </lineage>
</organism>
<evidence type="ECO:0000256" key="4">
    <source>
        <dbReference type="ARBA" id="ARBA00022448"/>
    </source>
</evidence>
<comment type="caution">
    <text evidence="10">The sequence shown here is derived from an EMBL/GenBank/DDBJ whole genome shotgun (WGS) entry which is preliminary data.</text>
</comment>
<evidence type="ECO:0000256" key="1">
    <source>
        <dbReference type="ARBA" id="ARBA00004395"/>
    </source>
</evidence>
<dbReference type="PANTHER" id="PTHR31658:SF0">
    <property type="entry name" value="CONSERVED OLIGOMERIC GOLGI COMPLEX SUBUNIT 1"/>
    <property type="match status" value="1"/>
</dbReference>
<keyword evidence="11" id="KW-1185">Reference proteome</keyword>
<feature type="region of interest" description="Disordered" evidence="9">
    <location>
        <begin position="791"/>
        <end position="817"/>
    </location>
</feature>
<dbReference type="EMBL" id="VJMJ01000084">
    <property type="protein sequence ID" value="KAF0737364.1"/>
    <property type="molecule type" value="Genomic_DNA"/>
</dbReference>
<evidence type="ECO:0000256" key="8">
    <source>
        <dbReference type="SAM" id="Coils"/>
    </source>
</evidence>
<keyword evidence="7" id="KW-0472">Membrane</keyword>
<keyword evidence="5" id="KW-0653">Protein transport</keyword>
<evidence type="ECO:0000256" key="2">
    <source>
        <dbReference type="ARBA" id="ARBA00006653"/>
    </source>
</evidence>
<keyword evidence="6" id="KW-0333">Golgi apparatus</keyword>
<keyword evidence="8" id="KW-0175">Coiled coil</keyword>
<evidence type="ECO:0000256" key="6">
    <source>
        <dbReference type="ARBA" id="ARBA00023034"/>
    </source>
</evidence>
<dbReference type="VEuPathDB" id="FungiDB:AeMF1_021733"/>
<dbReference type="GO" id="GO:0017119">
    <property type="term" value="C:Golgi transport complex"/>
    <property type="evidence" value="ECO:0007669"/>
    <property type="project" value="InterPro"/>
</dbReference>
<proteinExistence type="inferred from homology"/>
<comment type="subcellular location">
    <subcellularLocation>
        <location evidence="1">Golgi apparatus membrane</location>
        <topology evidence="1">Peripheral membrane protein</topology>
    </subcellularLocation>
</comment>
<evidence type="ECO:0000256" key="9">
    <source>
        <dbReference type="SAM" id="MobiDB-lite"/>
    </source>
</evidence>